<evidence type="ECO:0000313" key="9">
    <source>
        <dbReference type="Proteomes" id="UP000244904"/>
    </source>
</evidence>
<dbReference type="Pfam" id="PF00899">
    <property type="entry name" value="ThiF"/>
    <property type="match status" value="1"/>
</dbReference>
<dbReference type="SUPFAM" id="SSF69572">
    <property type="entry name" value="Activating enzymes of the ubiquitin-like proteins"/>
    <property type="match status" value="1"/>
</dbReference>
<proteinExistence type="predicted"/>
<evidence type="ECO:0000256" key="2">
    <source>
        <dbReference type="ARBA" id="ARBA00022723"/>
    </source>
</evidence>
<dbReference type="GO" id="GO:0008237">
    <property type="term" value="F:metallopeptidase activity"/>
    <property type="evidence" value="ECO:0007669"/>
    <property type="project" value="UniProtKB-KW"/>
</dbReference>
<dbReference type="AlphaFoldDB" id="A0A2R8B137"/>
<dbReference type="GO" id="GO:0008641">
    <property type="term" value="F:ubiquitin-like modifier activating enzyme activity"/>
    <property type="evidence" value="ECO:0007669"/>
    <property type="project" value="InterPro"/>
</dbReference>
<dbReference type="EMBL" id="OMOJ01000018">
    <property type="protein sequence ID" value="SPF81988.1"/>
    <property type="molecule type" value="Genomic_DNA"/>
</dbReference>
<dbReference type="InterPro" id="IPR028090">
    <property type="entry name" value="JAB_dom_prok"/>
</dbReference>
<name>A0A2R8B137_9RHOB</name>
<keyword evidence="4" id="KW-0862">Zinc</keyword>
<dbReference type="GO" id="GO:0046872">
    <property type="term" value="F:metal ion binding"/>
    <property type="evidence" value="ECO:0007669"/>
    <property type="project" value="UniProtKB-KW"/>
</dbReference>
<dbReference type="PANTHER" id="PTHR43267:SF1">
    <property type="entry name" value="TRNA THREONYLCARBAMOYLADENOSINE DEHYDRATASE"/>
    <property type="match status" value="1"/>
</dbReference>
<keyword evidence="8" id="KW-0548">Nucleotidyltransferase</keyword>
<dbReference type="InterPro" id="IPR035985">
    <property type="entry name" value="Ubiquitin-activating_enz"/>
</dbReference>
<dbReference type="OrthoDB" id="2746358at2"/>
<evidence type="ECO:0000256" key="3">
    <source>
        <dbReference type="ARBA" id="ARBA00022801"/>
    </source>
</evidence>
<keyword evidence="8" id="KW-0808">Transferase</keyword>
<dbReference type="PANTHER" id="PTHR43267">
    <property type="entry name" value="TRNA THREONYLCARBAMOYLADENOSINE DEHYDRATASE"/>
    <property type="match status" value="1"/>
</dbReference>
<keyword evidence="3" id="KW-0378">Hydrolase</keyword>
<dbReference type="Pfam" id="PF14464">
    <property type="entry name" value="Prok-JAB"/>
    <property type="match status" value="1"/>
</dbReference>
<organism evidence="8 9">
    <name type="scientific">Pseudoprimorskyibacter insulae</name>
    <dbReference type="NCBI Taxonomy" id="1695997"/>
    <lineage>
        <taxon>Bacteria</taxon>
        <taxon>Pseudomonadati</taxon>
        <taxon>Pseudomonadota</taxon>
        <taxon>Alphaproteobacteria</taxon>
        <taxon>Rhodobacterales</taxon>
        <taxon>Paracoccaceae</taxon>
        <taxon>Pseudoprimorskyibacter</taxon>
    </lineage>
</organism>
<keyword evidence="9" id="KW-1185">Reference proteome</keyword>
<dbReference type="CDD" id="cd01483">
    <property type="entry name" value="E1_enzyme_family"/>
    <property type="match status" value="1"/>
</dbReference>
<dbReference type="Gene3D" id="3.40.50.720">
    <property type="entry name" value="NAD(P)-binding Rossmann-like Domain"/>
    <property type="match status" value="1"/>
</dbReference>
<evidence type="ECO:0000256" key="1">
    <source>
        <dbReference type="ARBA" id="ARBA00022670"/>
    </source>
</evidence>
<feature type="domain" description="JAB" evidence="7">
    <location>
        <begin position="10"/>
        <end position="119"/>
    </location>
</feature>
<dbReference type="Proteomes" id="UP000244904">
    <property type="component" value="Unassembled WGS sequence"/>
</dbReference>
<dbReference type="EC" id="2.7.7.73" evidence="8"/>
<dbReference type="InterPro" id="IPR000594">
    <property type="entry name" value="ThiF_NAD_FAD-bd"/>
</dbReference>
<gene>
    <name evidence="8" type="primary">thiF</name>
    <name evidence="8" type="ORF">PRI8871_03816</name>
</gene>
<evidence type="ECO:0000259" key="6">
    <source>
        <dbReference type="Pfam" id="PF00899"/>
    </source>
</evidence>
<evidence type="ECO:0000259" key="7">
    <source>
        <dbReference type="Pfam" id="PF14464"/>
    </source>
</evidence>
<keyword evidence="2" id="KW-0479">Metal-binding</keyword>
<protein>
    <submittedName>
        <fullName evidence="8">Sulfur carrier protein ThiS adenylyltransferase</fullName>
        <ecNumber evidence="8">2.7.7.73</ecNumber>
    </submittedName>
</protein>
<dbReference type="GO" id="GO:0006508">
    <property type="term" value="P:proteolysis"/>
    <property type="evidence" value="ECO:0007669"/>
    <property type="project" value="UniProtKB-KW"/>
</dbReference>
<evidence type="ECO:0000256" key="4">
    <source>
        <dbReference type="ARBA" id="ARBA00022833"/>
    </source>
</evidence>
<reference evidence="9" key="1">
    <citation type="submission" date="2018-03" db="EMBL/GenBank/DDBJ databases">
        <authorList>
            <person name="Rodrigo-Torres L."/>
            <person name="Arahal R. D."/>
            <person name="Lucena T."/>
        </authorList>
    </citation>
    <scope>NUCLEOTIDE SEQUENCE [LARGE SCALE GENOMIC DNA]</scope>
    <source>
        <strain evidence="9">CECT 8871</strain>
    </source>
</reference>
<evidence type="ECO:0000256" key="5">
    <source>
        <dbReference type="ARBA" id="ARBA00023049"/>
    </source>
</evidence>
<dbReference type="GO" id="GO:0061504">
    <property type="term" value="P:cyclic threonylcarbamoyladenosine biosynthetic process"/>
    <property type="evidence" value="ECO:0007669"/>
    <property type="project" value="TreeGrafter"/>
</dbReference>
<dbReference type="RefSeq" id="WP_108887758.1">
    <property type="nucleotide sequence ID" value="NZ_OMOJ01000018.1"/>
</dbReference>
<dbReference type="GO" id="GO:0061503">
    <property type="term" value="F:tRNA threonylcarbamoyladenosine dehydratase"/>
    <property type="evidence" value="ECO:0007669"/>
    <property type="project" value="TreeGrafter"/>
</dbReference>
<evidence type="ECO:0000313" key="8">
    <source>
        <dbReference type="EMBL" id="SPF81988.1"/>
    </source>
</evidence>
<dbReference type="GO" id="GO:0016779">
    <property type="term" value="F:nucleotidyltransferase activity"/>
    <property type="evidence" value="ECO:0007669"/>
    <property type="project" value="UniProtKB-KW"/>
</dbReference>
<feature type="domain" description="THIF-type NAD/FAD binding fold" evidence="6">
    <location>
        <begin position="184"/>
        <end position="421"/>
    </location>
</feature>
<dbReference type="InterPro" id="IPR045886">
    <property type="entry name" value="ThiF/MoeB/HesA"/>
</dbReference>
<sequence>MSRLDFTLQERHEAELRALLHRPDGHEAAAYVLYGVSRVAMDPWDRQSRLRLTSYRVIPVPDEDLISASDKHVTWSTKSFLDLCRVAKAEGLIVGIAHSHPGGYPEFSTQDEKNERELYRLARNRNGAGVMLASLLLIDGDICDYAARLWIDDTQPIDSDAVIAVGARLRVLNGLSGFSGEAFERQALAFGPSLNLLLARLKIGVVGCGGTGSAVAMLLARLGVGQIALFDEDIVEVSNLNRLHGARRDDADGMRLKVEVVARELAGLGLGVRPVVIPHWADADEARDALLSCDIIFGCTDDHAGRLFLSRFAYFYLRPVIDLGLALTPRGEDGQVGNMIGRATVLRPGTPCLLCRGIAHPHRAAEEELRRAAPAEYERQKREAYVRGGGNPAPAVVTFTTETATMAVNELLQGLTGYRGDGGWAAQRIRRFDLGIDRLQGAKQNPGCILCVDQGYWGRGDVDPFMDRVG</sequence>
<accession>A0A2R8B137</accession>
<keyword evidence="5" id="KW-0482">Metalloprotease</keyword>
<keyword evidence="1" id="KW-0645">Protease</keyword>